<comment type="subcellular location">
    <subcellularLocation>
        <location evidence="1 7">Cell membrane</location>
        <topology evidence="1 7">Multi-pass membrane protein</topology>
    </subcellularLocation>
</comment>
<keyword evidence="10" id="KW-1185">Reference proteome</keyword>
<dbReference type="PANTHER" id="PTHR43163:SF6">
    <property type="entry name" value="DIPEPTIDE TRANSPORT SYSTEM PERMEASE PROTEIN DPPB-RELATED"/>
    <property type="match status" value="1"/>
</dbReference>
<evidence type="ECO:0000256" key="1">
    <source>
        <dbReference type="ARBA" id="ARBA00004651"/>
    </source>
</evidence>
<feature type="transmembrane region" description="Helical" evidence="7">
    <location>
        <begin position="12"/>
        <end position="30"/>
    </location>
</feature>
<evidence type="ECO:0000256" key="2">
    <source>
        <dbReference type="ARBA" id="ARBA00022448"/>
    </source>
</evidence>
<dbReference type="InterPro" id="IPR000515">
    <property type="entry name" value="MetI-like"/>
</dbReference>
<dbReference type="SUPFAM" id="SSF161098">
    <property type="entry name" value="MetI-like"/>
    <property type="match status" value="1"/>
</dbReference>
<evidence type="ECO:0000259" key="8">
    <source>
        <dbReference type="PROSITE" id="PS50928"/>
    </source>
</evidence>
<keyword evidence="4 7" id="KW-0812">Transmembrane</keyword>
<evidence type="ECO:0000313" key="10">
    <source>
        <dbReference type="Proteomes" id="UP000182977"/>
    </source>
</evidence>
<keyword evidence="2 7" id="KW-0813">Transport</keyword>
<protein>
    <submittedName>
        <fullName evidence="9">Peptide/nickel transport system permease protein</fullName>
    </submittedName>
</protein>
<evidence type="ECO:0000256" key="3">
    <source>
        <dbReference type="ARBA" id="ARBA00022475"/>
    </source>
</evidence>
<organism evidence="9 10">
    <name type="scientific">Jiangella alkaliphila</name>
    <dbReference type="NCBI Taxonomy" id="419479"/>
    <lineage>
        <taxon>Bacteria</taxon>
        <taxon>Bacillati</taxon>
        <taxon>Actinomycetota</taxon>
        <taxon>Actinomycetes</taxon>
        <taxon>Jiangellales</taxon>
        <taxon>Jiangellaceae</taxon>
        <taxon>Jiangella</taxon>
    </lineage>
</organism>
<accession>A0A1H2L680</accession>
<keyword evidence="5 7" id="KW-1133">Transmembrane helix</keyword>
<feature type="transmembrane region" description="Helical" evidence="7">
    <location>
        <begin position="281"/>
        <end position="304"/>
    </location>
</feature>
<dbReference type="InterPro" id="IPR035906">
    <property type="entry name" value="MetI-like_sf"/>
</dbReference>
<dbReference type="RefSeq" id="WP_046767551.1">
    <property type="nucleotide sequence ID" value="NZ_KQ061222.1"/>
</dbReference>
<feature type="transmembrane region" description="Helical" evidence="7">
    <location>
        <begin position="236"/>
        <end position="261"/>
    </location>
</feature>
<proteinExistence type="inferred from homology"/>
<dbReference type="CDD" id="cd06261">
    <property type="entry name" value="TM_PBP2"/>
    <property type="match status" value="1"/>
</dbReference>
<evidence type="ECO:0000256" key="4">
    <source>
        <dbReference type="ARBA" id="ARBA00022692"/>
    </source>
</evidence>
<dbReference type="PROSITE" id="PS50928">
    <property type="entry name" value="ABC_TM1"/>
    <property type="match status" value="1"/>
</dbReference>
<feature type="transmembrane region" description="Helical" evidence="7">
    <location>
        <begin position="99"/>
        <end position="122"/>
    </location>
</feature>
<dbReference type="Pfam" id="PF00528">
    <property type="entry name" value="BPD_transp_1"/>
    <property type="match status" value="1"/>
</dbReference>
<evidence type="ECO:0000256" key="5">
    <source>
        <dbReference type="ARBA" id="ARBA00022989"/>
    </source>
</evidence>
<dbReference type="EMBL" id="LT629791">
    <property type="protein sequence ID" value="SDU76483.1"/>
    <property type="molecule type" value="Genomic_DNA"/>
</dbReference>
<reference evidence="10" key="1">
    <citation type="submission" date="2016-10" db="EMBL/GenBank/DDBJ databases">
        <authorList>
            <person name="Varghese N."/>
            <person name="Submissions S."/>
        </authorList>
    </citation>
    <scope>NUCLEOTIDE SEQUENCE [LARGE SCALE GENOMIC DNA]</scope>
    <source>
        <strain evidence="10">DSM 45079</strain>
    </source>
</reference>
<dbReference type="AlphaFoldDB" id="A0A1H2L680"/>
<dbReference type="PANTHER" id="PTHR43163">
    <property type="entry name" value="DIPEPTIDE TRANSPORT SYSTEM PERMEASE PROTEIN DPPB-RELATED"/>
    <property type="match status" value="1"/>
</dbReference>
<sequence>MTRYALRRLAQSVAVLLGVSVLVFAIMQLVPGDPIRAALGQQADPETYQALRERAGLDDPVPQQFVTWIGHAFTGDFGVSFRTGETVLSLIVERVPATLSLAIGATLVALLIAIPLGTLSALNPRKPVDWFASLSSQAGLSVPDFWLGIMLILVFAGTLGWLPSSGYTPLTEDPGDWLRHLILPAITAGVSSGAILTRFVRSSVLESLGQDHVRTARAKGMRARDVLTWHVLRNALVPLVTVGGVQLAYLLSGVVVVEYVFAWPGLGQLAFQAVESRDYPVLQGAVLLFAVIFLLVNLVVDLAYARLDPRITYRGAR</sequence>
<feature type="transmembrane region" description="Helical" evidence="7">
    <location>
        <begin position="182"/>
        <end position="200"/>
    </location>
</feature>
<feature type="transmembrane region" description="Helical" evidence="7">
    <location>
        <begin position="143"/>
        <end position="162"/>
    </location>
</feature>
<dbReference type="Pfam" id="PF19300">
    <property type="entry name" value="BPD_transp_1_N"/>
    <property type="match status" value="1"/>
</dbReference>
<evidence type="ECO:0000256" key="6">
    <source>
        <dbReference type="ARBA" id="ARBA00023136"/>
    </source>
</evidence>
<keyword evidence="6 7" id="KW-0472">Membrane</keyword>
<dbReference type="InterPro" id="IPR045621">
    <property type="entry name" value="BPD_transp_1_N"/>
</dbReference>
<dbReference type="OrthoDB" id="147639at2"/>
<feature type="domain" description="ABC transmembrane type-1" evidence="8">
    <location>
        <begin position="95"/>
        <end position="300"/>
    </location>
</feature>
<dbReference type="Proteomes" id="UP000182977">
    <property type="component" value="Chromosome I"/>
</dbReference>
<dbReference type="GO" id="GO:0055085">
    <property type="term" value="P:transmembrane transport"/>
    <property type="evidence" value="ECO:0007669"/>
    <property type="project" value="InterPro"/>
</dbReference>
<evidence type="ECO:0000256" key="7">
    <source>
        <dbReference type="RuleBase" id="RU363032"/>
    </source>
</evidence>
<evidence type="ECO:0000313" key="9">
    <source>
        <dbReference type="EMBL" id="SDU76483.1"/>
    </source>
</evidence>
<name>A0A1H2L680_9ACTN</name>
<keyword evidence="3" id="KW-1003">Cell membrane</keyword>
<dbReference type="STRING" id="419479.SAMN04488563_5216"/>
<dbReference type="Gene3D" id="1.10.3720.10">
    <property type="entry name" value="MetI-like"/>
    <property type="match status" value="1"/>
</dbReference>
<comment type="similarity">
    <text evidence="7">Belongs to the binding-protein-dependent transport system permease family.</text>
</comment>
<gene>
    <name evidence="9" type="ORF">SAMN04488563_5216</name>
</gene>
<dbReference type="GO" id="GO:0005886">
    <property type="term" value="C:plasma membrane"/>
    <property type="evidence" value="ECO:0007669"/>
    <property type="project" value="UniProtKB-SubCell"/>
</dbReference>